<comment type="caution">
    <text evidence="1">The sequence shown here is derived from an EMBL/GenBank/DDBJ whole genome shotgun (WGS) entry which is preliminary data.</text>
</comment>
<organism evidence="1 2">
    <name type="scientific">Euplotes crassus</name>
    <dbReference type="NCBI Taxonomy" id="5936"/>
    <lineage>
        <taxon>Eukaryota</taxon>
        <taxon>Sar</taxon>
        <taxon>Alveolata</taxon>
        <taxon>Ciliophora</taxon>
        <taxon>Intramacronucleata</taxon>
        <taxon>Spirotrichea</taxon>
        <taxon>Hypotrichia</taxon>
        <taxon>Euplotida</taxon>
        <taxon>Euplotidae</taxon>
        <taxon>Moneuplotes</taxon>
    </lineage>
</organism>
<evidence type="ECO:0000313" key="2">
    <source>
        <dbReference type="Proteomes" id="UP001295684"/>
    </source>
</evidence>
<dbReference type="EMBL" id="CAMPGE010025896">
    <property type="protein sequence ID" value="CAI2383604.1"/>
    <property type="molecule type" value="Genomic_DNA"/>
</dbReference>
<dbReference type="Proteomes" id="UP001295684">
    <property type="component" value="Unassembled WGS sequence"/>
</dbReference>
<evidence type="ECO:0000313" key="1">
    <source>
        <dbReference type="EMBL" id="CAI2383604.1"/>
    </source>
</evidence>
<keyword evidence="2" id="KW-1185">Reference proteome</keyword>
<gene>
    <name evidence="1" type="ORF">ECRASSUSDP1_LOCUS25109</name>
</gene>
<reference evidence="1" key="1">
    <citation type="submission" date="2023-07" db="EMBL/GenBank/DDBJ databases">
        <authorList>
            <consortium name="AG Swart"/>
            <person name="Singh M."/>
            <person name="Singh A."/>
            <person name="Seah K."/>
            <person name="Emmerich C."/>
        </authorList>
    </citation>
    <scope>NUCLEOTIDE SEQUENCE</scope>
    <source>
        <strain evidence="1">DP1</strain>
    </source>
</reference>
<proteinExistence type="predicted"/>
<protein>
    <submittedName>
        <fullName evidence="1">Uncharacterized protein</fullName>
    </submittedName>
</protein>
<accession>A0AAD1Y2T2</accession>
<sequence>MSLEEVTRNCLDRMSDEQVDQLYAYSQEIINRMLNYRDFNKKLEETDCVQMENSEFDLQKLFNDVHQITTENIDQSLARNNETVNQMREECLDKILQ</sequence>
<name>A0AAD1Y2T2_EUPCR</name>
<dbReference type="AlphaFoldDB" id="A0AAD1Y2T2"/>